<organism evidence="3 4">
    <name type="scientific">Corynebacterium pseudodiphtheriticum</name>
    <dbReference type="NCBI Taxonomy" id="37637"/>
    <lineage>
        <taxon>Bacteria</taxon>
        <taxon>Bacillati</taxon>
        <taxon>Actinomycetota</taxon>
        <taxon>Actinomycetes</taxon>
        <taxon>Mycobacteriales</taxon>
        <taxon>Corynebacteriaceae</taxon>
        <taxon>Corynebacterium</taxon>
    </lineage>
</organism>
<proteinExistence type="predicted"/>
<evidence type="ECO:0000256" key="1">
    <source>
        <dbReference type="SAM" id="Phobius"/>
    </source>
</evidence>
<dbReference type="InterPro" id="IPR028087">
    <property type="entry name" value="Tad_N"/>
</dbReference>
<keyword evidence="1" id="KW-1133">Transmembrane helix</keyword>
<sequence length="124" mass="12757">MTMHNHGDSSLYRRFRHARNDDGYATVAAIGIILAIAAVALALVGVASHVVARHQAQLAADMAAVAAAEGLSRGDLPCPVAQRIAGLNHASVVSCRTDNRDVLLEVTAGVSVTSAHAKARAGPV</sequence>
<name>A0ABT7FUP1_9CORY</name>
<feature type="domain" description="Putative Flp pilus-assembly TadG-like N-terminal" evidence="2">
    <location>
        <begin position="23"/>
        <end position="68"/>
    </location>
</feature>
<protein>
    <submittedName>
        <fullName evidence="3">Flp pilus-assembly TadE/G-like family protein</fullName>
    </submittedName>
</protein>
<dbReference type="Pfam" id="PF13400">
    <property type="entry name" value="Tad"/>
    <property type="match status" value="1"/>
</dbReference>
<evidence type="ECO:0000313" key="3">
    <source>
        <dbReference type="EMBL" id="MDK4289709.1"/>
    </source>
</evidence>
<evidence type="ECO:0000259" key="2">
    <source>
        <dbReference type="Pfam" id="PF13400"/>
    </source>
</evidence>
<reference evidence="3 4" key="1">
    <citation type="submission" date="2023-05" db="EMBL/GenBank/DDBJ databases">
        <title>Metabolic capabilities are highly conserved among human nasal-associated Corynebacterium species in pangenomic analyses.</title>
        <authorList>
            <person name="Tran T.H."/>
            <person name="Roberts A.Q."/>
            <person name="Escapa I.F."/>
            <person name="Gao W."/>
            <person name="Conlan S."/>
            <person name="Kong H."/>
            <person name="Segre J.A."/>
            <person name="Kelly M.S."/>
            <person name="Lemon K.P."/>
        </authorList>
    </citation>
    <scope>NUCLEOTIDE SEQUENCE [LARGE SCALE GENOMIC DNA]</scope>
    <source>
        <strain evidence="3 4">KPL3772</strain>
    </source>
</reference>
<keyword evidence="1" id="KW-0812">Transmembrane</keyword>
<dbReference type="InterPro" id="IPR021202">
    <property type="entry name" value="Rv3654c-like"/>
</dbReference>
<feature type="transmembrane region" description="Helical" evidence="1">
    <location>
        <begin position="23"/>
        <end position="47"/>
    </location>
</feature>
<dbReference type="EMBL" id="JASNUQ010000003">
    <property type="protein sequence ID" value="MDK4289709.1"/>
    <property type="molecule type" value="Genomic_DNA"/>
</dbReference>
<dbReference type="Proteomes" id="UP001239759">
    <property type="component" value="Unassembled WGS sequence"/>
</dbReference>
<accession>A0ABT7FUP1</accession>
<dbReference type="RefSeq" id="WP_259802687.1">
    <property type="nucleotide sequence ID" value="NZ_JALXMR010000007.1"/>
</dbReference>
<gene>
    <name evidence="3" type="ORF">QPX23_03035</name>
</gene>
<comment type="caution">
    <text evidence="3">The sequence shown here is derived from an EMBL/GenBank/DDBJ whole genome shotgun (WGS) entry which is preliminary data.</text>
</comment>
<keyword evidence="1" id="KW-0472">Membrane</keyword>
<keyword evidence="4" id="KW-1185">Reference proteome</keyword>
<dbReference type="NCBIfam" id="TIGR03816">
    <property type="entry name" value="tadE_like_DECH"/>
    <property type="match status" value="1"/>
</dbReference>
<evidence type="ECO:0000313" key="4">
    <source>
        <dbReference type="Proteomes" id="UP001239759"/>
    </source>
</evidence>